<accession>A0A1F5EMK0</accession>
<evidence type="ECO:0000313" key="2">
    <source>
        <dbReference type="EMBL" id="OGD68629.1"/>
    </source>
</evidence>
<sequence>MAEDQEKTLFKQLTSFYFSNNWYSFFTITYLLFFLYSAIFFLDYVFTALKFILYTLGLSTPLLGLNSLFWGIMFVISLVIPFSVSLSAIVVFYDLWAKTKLQIKQKMILSVFIVIIIVTIIVTMDDIIRNVARQPSLNDFIEKSGLIQRI</sequence>
<feature type="transmembrane region" description="Helical" evidence="1">
    <location>
        <begin position="21"/>
        <end position="47"/>
    </location>
</feature>
<dbReference type="Proteomes" id="UP000186670">
    <property type="component" value="Unassembled WGS sequence"/>
</dbReference>
<organism evidence="2 3">
    <name type="scientific">Candidatus Campbellbacteria bacterium RIFCSPHIGHO2_01_FULL_34_10</name>
    <dbReference type="NCBI Taxonomy" id="1797577"/>
    <lineage>
        <taxon>Bacteria</taxon>
        <taxon>Candidatus Campbelliibacteriota</taxon>
    </lineage>
</organism>
<feature type="transmembrane region" description="Helical" evidence="1">
    <location>
        <begin position="67"/>
        <end position="95"/>
    </location>
</feature>
<dbReference type="AlphaFoldDB" id="A0A1F5EMK0"/>
<keyword evidence="1" id="KW-0812">Transmembrane</keyword>
<evidence type="ECO:0000313" key="3">
    <source>
        <dbReference type="Proteomes" id="UP000186670"/>
    </source>
</evidence>
<proteinExistence type="predicted"/>
<evidence type="ECO:0000256" key="1">
    <source>
        <dbReference type="SAM" id="Phobius"/>
    </source>
</evidence>
<keyword evidence="1" id="KW-0472">Membrane</keyword>
<dbReference type="EMBL" id="MEZZ01000025">
    <property type="protein sequence ID" value="OGD68629.1"/>
    <property type="molecule type" value="Genomic_DNA"/>
</dbReference>
<reference evidence="2 3" key="1">
    <citation type="journal article" date="2016" name="Nat. Commun.">
        <title>Thousands of microbial genomes shed light on interconnected biogeochemical processes in an aquifer system.</title>
        <authorList>
            <person name="Anantharaman K."/>
            <person name="Brown C.T."/>
            <person name="Hug L.A."/>
            <person name="Sharon I."/>
            <person name="Castelle C.J."/>
            <person name="Probst A.J."/>
            <person name="Thomas B.C."/>
            <person name="Singh A."/>
            <person name="Wilkins M.J."/>
            <person name="Karaoz U."/>
            <person name="Brodie E.L."/>
            <person name="Williams K.H."/>
            <person name="Hubbard S.S."/>
            <person name="Banfield J.F."/>
        </authorList>
    </citation>
    <scope>NUCLEOTIDE SEQUENCE [LARGE SCALE GENOMIC DNA]</scope>
</reference>
<name>A0A1F5EMK0_9BACT</name>
<feature type="transmembrane region" description="Helical" evidence="1">
    <location>
        <begin position="107"/>
        <end position="124"/>
    </location>
</feature>
<gene>
    <name evidence="2" type="ORF">A2811_02550</name>
</gene>
<comment type="caution">
    <text evidence="2">The sequence shown here is derived from an EMBL/GenBank/DDBJ whole genome shotgun (WGS) entry which is preliminary data.</text>
</comment>
<protein>
    <submittedName>
        <fullName evidence="2">Uncharacterized protein</fullName>
    </submittedName>
</protein>
<keyword evidence="1" id="KW-1133">Transmembrane helix</keyword>